<dbReference type="RefSeq" id="WP_284294505.1">
    <property type="nucleotide sequence ID" value="NZ_BSUK01000001.1"/>
</dbReference>
<dbReference type="SUPFAM" id="SSF47413">
    <property type="entry name" value="lambda repressor-like DNA-binding domains"/>
    <property type="match status" value="1"/>
</dbReference>
<dbReference type="InterPro" id="IPR010982">
    <property type="entry name" value="Lambda_DNA-bd_dom_sf"/>
</dbReference>
<organism evidence="3 4">
    <name type="scientific">Luteimicrobium album</name>
    <dbReference type="NCBI Taxonomy" id="1054550"/>
    <lineage>
        <taxon>Bacteria</taxon>
        <taxon>Bacillati</taxon>
        <taxon>Actinomycetota</taxon>
        <taxon>Actinomycetes</taxon>
        <taxon>Micrococcales</taxon>
        <taxon>Luteimicrobium</taxon>
    </lineage>
</organism>
<dbReference type="InterPro" id="IPR001387">
    <property type="entry name" value="Cro/C1-type_HTH"/>
</dbReference>
<protein>
    <recommendedName>
        <fullName evidence="2">HTH cro/C1-type domain-containing protein</fullName>
    </recommendedName>
</protein>
<name>A0ABQ6I8U6_9MICO</name>
<evidence type="ECO:0000313" key="3">
    <source>
        <dbReference type="EMBL" id="GMA26149.1"/>
    </source>
</evidence>
<evidence type="ECO:0000256" key="1">
    <source>
        <dbReference type="SAM" id="MobiDB-lite"/>
    </source>
</evidence>
<dbReference type="Proteomes" id="UP001157091">
    <property type="component" value="Unassembled WGS sequence"/>
</dbReference>
<accession>A0ABQ6I8U6</accession>
<feature type="domain" description="HTH cro/C1-type" evidence="2">
    <location>
        <begin position="32"/>
        <end position="72"/>
    </location>
</feature>
<sequence length="124" mass="13221">MPTGTKPGPNDLDRAIAEAIRSAMAGRTPPLRQADIERMTQIPQSSLSRLLKPAKTMTIQQLDEICSAVGIDAAVVLGDAMRTVAAQQALVARSSRTVPARQAHEPSRSRAPRGKGTSRASSRH</sequence>
<dbReference type="Pfam" id="PF13443">
    <property type="entry name" value="HTH_26"/>
    <property type="match status" value="1"/>
</dbReference>
<proteinExistence type="predicted"/>
<gene>
    <name evidence="3" type="ORF">GCM10025864_39080</name>
</gene>
<comment type="caution">
    <text evidence="3">The sequence shown here is derived from an EMBL/GenBank/DDBJ whole genome shotgun (WGS) entry which is preliminary data.</text>
</comment>
<dbReference type="Gene3D" id="1.10.260.40">
    <property type="entry name" value="lambda repressor-like DNA-binding domains"/>
    <property type="match status" value="1"/>
</dbReference>
<evidence type="ECO:0000259" key="2">
    <source>
        <dbReference type="Pfam" id="PF13443"/>
    </source>
</evidence>
<evidence type="ECO:0000313" key="4">
    <source>
        <dbReference type="Proteomes" id="UP001157091"/>
    </source>
</evidence>
<keyword evidence="4" id="KW-1185">Reference proteome</keyword>
<dbReference type="EMBL" id="BSUK01000001">
    <property type="protein sequence ID" value="GMA26149.1"/>
    <property type="molecule type" value="Genomic_DNA"/>
</dbReference>
<feature type="region of interest" description="Disordered" evidence="1">
    <location>
        <begin position="92"/>
        <end position="124"/>
    </location>
</feature>
<reference evidence="4" key="1">
    <citation type="journal article" date="2019" name="Int. J. Syst. Evol. Microbiol.">
        <title>The Global Catalogue of Microorganisms (GCM) 10K type strain sequencing project: providing services to taxonomists for standard genome sequencing and annotation.</title>
        <authorList>
            <consortium name="The Broad Institute Genomics Platform"/>
            <consortium name="The Broad Institute Genome Sequencing Center for Infectious Disease"/>
            <person name="Wu L."/>
            <person name="Ma J."/>
        </authorList>
    </citation>
    <scope>NUCLEOTIDE SEQUENCE [LARGE SCALE GENOMIC DNA]</scope>
    <source>
        <strain evidence="4">NBRC 106348</strain>
    </source>
</reference>